<evidence type="ECO:0000256" key="2">
    <source>
        <dbReference type="ARBA" id="ARBA00022801"/>
    </source>
</evidence>
<evidence type="ECO:0000259" key="4">
    <source>
        <dbReference type="PROSITE" id="PS51462"/>
    </source>
</evidence>
<dbReference type="Gene3D" id="3.90.79.10">
    <property type="entry name" value="Nucleoside Triphosphate Pyrophosphohydrolase"/>
    <property type="match status" value="1"/>
</dbReference>
<organism evidence="5 6">
    <name type="scientific">Oceanobacillus aidingensis</name>
    <dbReference type="NCBI Taxonomy" id="645964"/>
    <lineage>
        <taxon>Bacteria</taxon>
        <taxon>Bacillati</taxon>
        <taxon>Bacillota</taxon>
        <taxon>Bacilli</taxon>
        <taxon>Bacillales</taxon>
        <taxon>Bacillaceae</taxon>
        <taxon>Oceanobacillus</taxon>
    </lineage>
</organism>
<dbReference type="RefSeq" id="WP_289585239.1">
    <property type="nucleotide sequence ID" value="NZ_JBHSFT010000044.1"/>
</dbReference>
<dbReference type="Pfam" id="PF00293">
    <property type="entry name" value="NUDIX"/>
    <property type="match status" value="1"/>
</dbReference>
<evidence type="ECO:0000256" key="1">
    <source>
        <dbReference type="ARBA" id="ARBA00001946"/>
    </source>
</evidence>
<comment type="cofactor">
    <cofactor evidence="1">
        <name>Mg(2+)</name>
        <dbReference type="ChEBI" id="CHEBI:18420"/>
    </cofactor>
</comment>
<reference evidence="6" key="1">
    <citation type="journal article" date="2019" name="Int. J. Syst. Evol. Microbiol.">
        <title>The Global Catalogue of Microorganisms (GCM) 10K type strain sequencing project: providing services to taxonomists for standard genome sequencing and annotation.</title>
        <authorList>
            <consortium name="The Broad Institute Genomics Platform"/>
            <consortium name="The Broad Institute Genome Sequencing Center for Infectious Disease"/>
            <person name="Wu L."/>
            <person name="Ma J."/>
        </authorList>
    </citation>
    <scope>NUCLEOTIDE SEQUENCE [LARGE SCALE GENOMIC DNA]</scope>
    <source>
        <strain evidence="6">CCUG 37257</strain>
    </source>
</reference>
<dbReference type="InterPro" id="IPR000086">
    <property type="entry name" value="NUDIX_hydrolase_dom"/>
</dbReference>
<dbReference type="PRINTS" id="PR00502">
    <property type="entry name" value="NUDIXFAMILY"/>
</dbReference>
<dbReference type="PROSITE" id="PS00893">
    <property type="entry name" value="NUDIX_BOX"/>
    <property type="match status" value="1"/>
</dbReference>
<gene>
    <name evidence="5" type="ORF">ACFO3P_16330</name>
</gene>
<dbReference type="Proteomes" id="UP001595988">
    <property type="component" value="Unassembled WGS sequence"/>
</dbReference>
<sequence>MLSSKWFGSAGVCINENGELLMVLQGKPEEDKTWSVPSGGQERNETFEECCIREIKEETGYIAEVVDELKVKKGIYEKINISFEVHYFFVKIVGGKRKIQDPDHLIYDIAWKSIEELQELRLTFPEDRNFLLDNILK</sequence>
<proteinExistence type="inferred from homology"/>
<dbReference type="EC" id="3.6.-.-" evidence="5"/>
<dbReference type="PROSITE" id="PS51462">
    <property type="entry name" value="NUDIX"/>
    <property type="match status" value="1"/>
</dbReference>
<dbReference type="InterPro" id="IPR015797">
    <property type="entry name" value="NUDIX_hydrolase-like_dom_sf"/>
</dbReference>
<dbReference type="EMBL" id="JBHSFT010000044">
    <property type="protein sequence ID" value="MFC4663745.1"/>
    <property type="molecule type" value="Genomic_DNA"/>
</dbReference>
<dbReference type="GO" id="GO:0016787">
    <property type="term" value="F:hydrolase activity"/>
    <property type="evidence" value="ECO:0007669"/>
    <property type="project" value="UniProtKB-KW"/>
</dbReference>
<keyword evidence="6" id="KW-1185">Reference proteome</keyword>
<evidence type="ECO:0000313" key="6">
    <source>
        <dbReference type="Proteomes" id="UP001595988"/>
    </source>
</evidence>
<comment type="caution">
    <text evidence="5">The sequence shown here is derived from an EMBL/GenBank/DDBJ whole genome shotgun (WGS) entry which is preliminary data.</text>
</comment>
<dbReference type="PANTHER" id="PTHR43046">
    <property type="entry name" value="GDP-MANNOSE MANNOSYL HYDROLASE"/>
    <property type="match status" value="1"/>
</dbReference>
<dbReference type="PANTHER" id="PTHR43046:SF2">
    <property type="entry name" value="8-OXO-DGTP DIPHOSPHATASE-RELATED"/>
    <property type="match status" value="1"/>
</dbReference>
<dbReference type="InterPro" id="IPR020084">
    <property type="entry name" value="NUDIX_hydrolase_CS"/>
</dbReference>
<evidence type="ECO:0000313" key="5">
    <source>
        <dbReference type="EMBL" id="MFC4663745.1"/>
    </source>
</evidence>
<name>A0ABV9K0Y7_9BACI</name>
<comment type="similarity">
    <text evidence="3">Belongs to the Nudix hydrolase family.</text>
</comment>
<accession>A0ABV9K0Y7</accession>
<protein>
    <submittedName>
        <fullName evidence="5">NUDIX hydrolase</fullName>
        <ecNumber evidence="5">3.6.-.-</ecNumber>
    </submittedName>
</protein>
<dbReference type="CDD" id="cd02883">
    <property type="entry name" value="NUDIX_Hydrolase"/>
    <property type="match status" value="1"/>
</dbReference>
<dbReference type="InterPro" id="IPR020476">
    <property type="entry name" value="Nudix_hydrolase"/>
</dbReference>
<evidence type="ECO:0000256" key="3">
    <source>
        <dbReference type="RuleBase" id="RU003476"/>
    </source>
</evidence>
<feature type="domain" description="Nudix hydrolase" evidence="4">
    <location>
        <begin position="5"/>
        <end position="136"/>
    </location>
</feature>
<dbReference type="SUPFAM" id="SSF55811">
    <property type="entry name" value="Nudix"/>
    <property type="match status" value="1"/>
</dbReference>
<keyword evidence="2 3" id="KW-0378">Hydrolase</keyword>